<feature type="region of interest" description="Disordered" evidence="1">
    <location>
        <begin position="197"/>
        <end position="266"/>
    </location>
</feature>
<name>A0A1C6V2B6_9ACTN</name>
<dbReference type="Pfam" id="PF26571">
    <property type="entry name" value="VldE"/>
    <property type="match status" value="1"/>
</dbReference>
<dbReference type="OrthoDB" id="2989771at2"/>
<feature type="domain" description="ARB-07466-like C-terminal" evidence="2">
    <location>
        <begin position="265"/>
        <end position="372"/>
    </location>
</feature>
<reference evidence="3 4" key="1">
    <citation type="submission" date="2016-06" db="EMBL/GenBank/DDBJ databases">
        <authorList>
            <person name="Kjaerup R.B."/>
            <person name="Dalgaard T.S."/>
            <person name="Juul-Madsen H.R."/>
        </authorList>
    </citation>
    <scope>NUCLEOTIDE SEQUENCE [LARGE SCALE GENOMIC DNA]</scope>
    <source>
        <strain evidence="3 4">DSM 45577</strain>
    </source>
</reference>
<dbReference type="Gene3D" id="6.10.250.3150">
    <property type="match status" value="1"/>
</dbReference>
<organism evidence="3 4">
    <name type="scientific">Micromonospora yangpuensis</name>
    <dbReference type="NCBI Taxonomy" id="683228"/>
    <lineage>
        <taxon>Bacteria</taxon>
        <taxon>Bacillati</taxon>
        <taxon>Actinomycetota</taxon>
        <taxon>Actinomycetes</taxon>
        <taxon>Micromonosporales</taxon>
        <taxon>Micromonosporaceae</taxon>
        <taxon>Micromonospora</taxon>
    </lineage>
</organism>
<proteinExistence type="predicted"/>
<dbReference type="PROSITE" id="PS51318">
    <property type="entry name" value="TAT"/>
    <property type="match status" value="1"/>
</dbReference>
<gene>
    <name evidence="3" type="ORF">GA0070617_4387</name>
</gene>
<evidence type="ECO:0000313" key="4">
    <source>
        <dbReference type="Proteomes" id="UP000198937"/>
    </source>
</evidence>
<keyword evidence="4" id="KW-1185">Reference proteome</keyword>
<feature type="compositionally biased region" description="Basic and acidic residues" evidence="1">
    <location>
        <begin position="197"/>
        <end position="217"/>
    </location>
</feature>
<dbReference type="RefSeq" id="WP_091441733.1">
    <property type="nucleotide sequence ID" value="NZ_BMMJ01000002.1"/>
</dbReference>
<accession>A0A1C6V2B6</accession>
<dbReference type="InterPro" id="IPR058593">
    <property type="entry name" value="ARB_07466-like_C"/>
</dbReference>
<evidence type="ECO:0000259" key="2">
    <source>
        <dbReference type="Pfam" id="PF26571"/>
    </source>
</evidence>
<protein>
    <recommendedName>
        <fullName evidence="2">ARB-07466-like C-terminal domain-containing protein</fullName>
    </recommendedName>
</protein>
<evidence type="ECO:0000256" key="1">
    <source>
        <dbReference type="SAM" id="MobiDB-lite"/>
    </source>
</evidence>
<dbReference type="STRING" id="683228.GA0070617_4387"/>
<feature type="compositionally biased region" description="Gly residues" evidence="1">
    <location>
        <begin position="220"/>
        <end position="234"/>
    </location>
</feature>
<dbReference type="EMBL" id="FMIA01000002">
    <property type="protein sequence ID" value="SCL60463.1"/>
    <property type="molecule type" value="Genomic_DNA"/>
</dbReference>
<evidence type="ECO:0000313" key="3">
    <source>
        <dbReference type="EMBL" id="SCL60463.1"/>
    </source>
</evidence>
<dbReference type="AlphaFoldDB" id="A0A1C6V2B6"/>
<sequence length="381" mass="40282">MAVVATTRRGTARMAAVLVATLAFGAAIGPGGPVAHAAMPPTGLLAAPADDEGGTPALRDQLDAASTGWIEAKNALEKSTKRQQELNGQLKTIEADLVVRNGKVGEIAGVAYRTGRLGAAQALLNTDSPARFLDRAATLDSVAANEDRELRQLLETRDKANRTKLALDGELREQRKQVDTMAKRKEQAERALEVAVRQEAREKAEERERAQAQERARANSGGGPSGGSSSGPGGSSSKTAKAAPRNSDGSWPKESCSVNDPTPANGCITPRTLHALNQAKAAGFTRYVSCYRPGGSGEHPRGRACDFAAQKGGFGGDATGGDRTYGNNLAAYYVRNADKLAVLYVIWYRQIWLPSSGWKSYSGAGGDPSSDHTNHVHLSVY</sequence>
<dbReference type="InterPro" id="IPR006311">
    <property type="entry name" value="TAT_signal"/>
</dbReference>
<dbReference type="Proteomes" id="UP000198937">
    <property type="component" value="Unassembled WGS sequence"/>
</dbReference>